<name>A0A915HFX9_ROMCU</name>
<sequence length="107" mass="11540">MLANYEPTPSTLGERGVRRASPSMLGVNLFAEQNTLVALMNNFAGDLSIPVDKRDENNVAYEGIRHICSVGLVTRTVILGTCLLFAPEAEGSGTLIFMNAPPDNDKM</sequence>
<organism evidence="1 2">
    <name type="scientific">Romanomermis culicivorax</name>
    <name type="common">Nematode worm</name>
    <dbReference type="NCBI Taxonomy" id="13658"/>
    <lineage>
        <taxon>Eukaryota</taxon>
        <taxon>Metazoa</taxon>
        <taxon>Ecdysozoa</taxon>
        <taxon>Nematoda</taxon>
        <taxon>Enoplea</taxon>
        <taxon>Dorylaimia</taxon>
        <taxon>Mermithida</taxon>
        <taxon>Mermithoidea</taxon>
        <taxon>Mermithidae</taxon>
        <taxon>Romanomermis</taxon>
    </lineage>
</organism>
<dbReference type="AlphaFoldDB" id="A0A915HFX9"/>
<reference evidence="2" key="1">
    <citation type="submission" date="2022-11" db="UniProtKB">
        <authorList>
            <consortium name="WormBaseParasite"/>
        </authorList>
    </citation>
    <scope>IDENTIFICATION</scope>
</reference>
<protein>
    <submittedName>
        <fullName evidence="2">Uncharacterized protein</fullName>
    </submittedName>
</protein>
<proteinExistence type="predicted"/>
<evidence type="ECO:0000313" key="2">
    <source>
        <dbReference type="WBParaSite" id="nRc.2.0.1.t00555-RA"/>
    </source>
</evidence>
<dbReference type="Proteomes" id="UP000887565">
    <property type="component" value="Unplaced"/>
</dbReference>
<keyword evidence="1" id="KW-1185">Reference proteome</keyword>
<dbReference type="WBParaSite" id="nRc.2.0.1.t00555-RA">
    <property type="protein sequence ID" value="nRc.2.0.1.t00555-RA"/>
    <property type="gene ID" value="nRc.2.0.1.g00555"/>
</dbReference>
<evidence type="ECO:0000313" key="1">
    <source>
        <dbReference type="Proteomes" id="UP000887565"/>
    </source>
</evidence>
<accession>A0A915HFX9</accession>